<evidence type="ECO:0000256" key="10">
    <source>
        <dbReference type="ARBA" id="ARBA00048988"/>
    </source>
</evidence>
<comment type="catalytic activity">
    <reaction evidence="8">
        <text>Couples ATP hydrolysis with the unwinding of duplex DNA by translocating in the 3'-5' direction.</text>
        <dbReference type="EC" id="5.6.2.4"/>
    </reaction>
</comment>
<evidence type="ECO:0000256" key="12">
    <source>
        <dbReference type="SAM" id="Coils"/>
    </source>
</evidence>
<dbReference type="InterPro" id="IPR014016">
    <property type="entry name" value="UvrD-like_ATP-bd"/>
</dbReference>
<organism evidence="15 16">
    <name type="scientific">Paenibacillus gansuensis</name>
    <dbReference type="NCBI Taxonomy" id="306542"/>
    <lineage>
        <taxon>Bacteria</taxon>
        <taxon>Bacillati</taxon>
        <taxon>Bacillota</taxon>
        <taxon>Bacilli</taxon>
        <taxon>Bacillales</taxon>
        <taxon>Paenibacillaceae</taxon>
        <taxon>Paenibacillus</taxon>
    </lineage>
</organism>
<dbReference type="CDD" id="cd18807">
    <property type="entry name" value="SF1_C_UvrD"/>
    <property type="match status" value="1"/>
</dbReference>
<feature type="domain" description="UvrD-like helicase ATP-binding" evidence="13">
    <location>
        <begin position="51"/>
        <end position="325"/>
    </location>
</feature>
<evidence type="ECO:0000256" key="5">
    <source>
        <dbReference type="ARBA" id="ARBA00022840"/>
    </source>
</evidence>
<comment type="similarity">
    <text evidence="1">Belongs to the helicase family. UvrD subfamily.</text>
</comment>
<dbReference type="SUPFAM" id="SSF52540">
    <property type="entry name" value="P-loop containing nucleoside triphosphate hydrolases"/>
    <property type="match status" value="1"/>
</dbReference>
<keyword evidence="3 11" id="KW-0378">Hydrolase</keyword>
<reference evidence="16" key="1">
    <citation type="journal article" date="2019" name="Int. J. Syst. Evol. Microbiol.">
        <title>The Global Catalogue of Microorganisms (GCM) 10K type strain sequencing project: providing services to taxonomists for standard genome sequencing and annotation.</title>
        <authorList>
            <consortium name="The Broad Institute Genomics Platform"/>
            <consortium name="The Broad Institute Genome Sequencing Center for Infectious Disease"/>
            <person name="Wu L."/>
            <person name="Ma J."/>
        </authorList>
    </citation>
    <scope>NUCLEOTIDE SEQUENCE [LARGE SCALE GENOMIC DNA]</scope>
    <source>
        <strain evidence="16">KCTC 3950</strain>
    </source>
</reference>
<sequence>MTQPVYYKTPLGSTVKQVPFARIAESATSRELVKEAETDAYYFRSLEEQGIFLNRPQIEAVRHGKGPLLTLAGAGSGKTSVLVCRTGYLLTLHRVAPEHILLVTFTKKASMEMQERIARLPGISRAIARRVQAGTFHAFFLKIIRHQGYKQEIIGADRYKQIVIKKILREMNLHDSYQPEELLAQLSAHKMNGLRVDELPDRTPEQREMNAVFAKYEAWKRQYEKIDYDDILLLAYDLLRENRSLLESLQRRFQYVMVDEFQDTNFLQYELIKMIVHPHRNLFVVGDDDQTIYTFNGARSEFILEFERTFPGARTVTLDINYRSTSGIVGLGNEVIRRNTNRKVKTLQAVHRSESTPHFFTPATTDEEAETIIGQIQADVAAGTYAYRDIAILHRTASCSRAMFEQLALNNIPFIPYSMGDQMFYEHWIVKPVVDHLRLAVQPRHFDAMESAVNGLFIAKDKAMDYIWEQEKKQKKKYPLIHLEAFPELRSFQKDKVRERIKLIKSLAAVKPVQAVKKLRLDFYDKFLEATDRQAATSHKETIKETLDELEASAKRFESAAEFIAFIDGMIEKHKEIETLQQHSDADAVALMTIHRSKGLEFPVVFLIGASEGILPHSTALEAEKLKDKVPAGPAAATAGKNTASTDAAVEEERRLAYVAITRAKHQLYISSPAYYRGKKTEVSRFLRDAFGGAARQAGTAAAGTAAREVRPVPKPGRMQSPAGAAGGVTTTETVLAWVCTDPNCSAWSKIITYEDAHVDAKVCPLCGDTMAKGSKQVQKQIQPKFY</sequence>
<dbReference type="InterPro" id="IPR027417">
    <property type="entry name" value="P-loop_NTPase"/>
</dbReference>
<keyword evidence="5 11" id="KW-0067">ATP-binding</keyword>
<feature type="binding site" evidence="11">
    <location>
        <begin position="72"/>
        <end position="79"/>
    </location>
    <ligand>
        <name>ATP</name>
        <dbReference type="ChEBI" id="CHEBI:30616"/>
    </ligand>
</feature>
<dbReference type="InterPro" id="IPR014017">
    <property type="entry name" value="DNA_helicase_UvrD-like_C"/>
</dbReference>
<dbReference type="EC" id="5.6.2.4" evidence="9"/>
<keyword evidence="6" id="KW-0238">DNA-binding</keyword>
<keyword evidence="2 11" id="KW-0547">Nucleotide-binding</keyword>
<evidence type="ECO:0000256" key="3">
    <source>
        <dbReference type="ARBA" id="ARBA00022801"/>
    </source>
</evidence>
<feature type="coiled-coil region" evidence="12">
    <location>
        <begin position="533"/>
        <end position="560"/>
    </location>
</feature>
<dbReference type="Gene3D" id="1.10.486.10">
    <property type="entry name" value="PCRA, domain 4"/>
    <property type="match status" value="1"/>
</dbReference>
<dbReference type="PROSITE" id="PS51198">
    <property type="entry name" value="UVRD_HELICASE_ATP_BIND"/>
    <property type="match status" value="1"/>
</dbReference>
<dbReference type="CDD" id="cd17932">
    <property type="entry name" value="DEXQc_UvrD"/>
    <property type="match status" value="1"/>
</dbReference>
<dbReference type="Pfam" id="PF13361">
    <property type="entry name" value="UvrD_C"/>
    <property type="match status" value="1"/>
</dbReference>
<protein>
    <recommendedName>
        <fullName evidence="9">DNA 3'-5' helicase</fullName>
        <ecNumber evidence="9">5.6.2.4</ecNumber>
    </recommendedName>
</protein>
<dbReference type="Gene3D" id="3.40.50.300">
    <property type="entry name" value="P-loop containing nucleotide triphosphate hydrolases"/>
    <property type="match status" value="2"/>
</dbReference>
<dbReference type="Pfam" id="PF00580">
    <property type="entry name" value="UvrD-helicase"/>
    <property type="match status" value="1"/>
</dbReference>
<dbReference type="Proteomes" id="UP001597541">
    <property type="component" value="Unassembled WGS sequence"/>
</dbReference>
<accession>A0ABW5P9U7</accession>
<comment type="caution">
    <text evidence="15">The sequence shown here is derived from an EMBL/GenBank/DDBJ whole genome shotgun (WGS) entry which is preliminary data.</text>
</comment>
<evidence type="ECO:0000256" key="11">
    <source>
        <dbReference type="PROSITE-ProRule" id="PRU00560"/>
    </source>
</evidence>
<evidence type="ECO:0000256" key="2">
    <source>
        <dbReference type="ARBA" id="ARBA00022741"/>
    </source>
</evidence>
<evidence type="ECO:0000259" key="13">
    <source>
        <dbReference type="PROSITE" id="PS51198"/>
    </source>
</evidence>
<evidence type="ECO:0000256" key="1">
    <source>
        <dbReference type="ARBA" id="ARBA00009922"/>
    </source>
</evidence>
<comment type="catalytic activity">
    <reaction evidence="10">
        <text>ATP + H2O = ADP + phosphate + H(+)</text>
        <dbReference type="Rhea" id="RHEA:13065"/>
        <dbReference type="ChEBI" id="CHEBI:15377"/>
        <dbReference type="ChEBI" id="CHEBI:15378"/>
        <dbReference type="ChEBI" id="CHEBI:30616"/>
        <dbReference type="ChEBI" id="CHEBI:43474"/>
        <dbReference type="ChEBI" id="CHEBI:456216"/>
        <dbReference type="EC" id="5.6.2.4"/>
    </reaction>
</comment>
<dbReference type="InterPro" id="IPR000212">
    <property type="entry name" value="DNA_helicase_UvrD/REP"/>
</dbReference>
<dbReference type="PANTHER" id="PTHR11070:SF2">
    <property type="entry name" value="ATP-DEPENDENT DNA HELICASE SRS2"/>
    <property type="match status" value="1"/>
</dbReference>
<evidence type="ECO:0000256" key="9">
    <source>
        <dbReference type="ARBA" id="ARBA00034808"/>
    </source>
</evidence>
<dbReference type="PROSITE" id="PS51217">
    <property type="entry name" value="UVRD_HELICASE_CTER"/>
    <property type="match status" value="1"/>
</dbReference>
<dbReference type="PANTHER" id="PTHR11070">
    <property type="entry name" value="UVRD / RECB / PCRA DNA HELICASE FAMILY MEMBER"/>
    <property type="match status" value="1"/>
</dbReference>
<feature type="domain" description="UvrD-like helicase C-terminal" evidence="14">
    <location>
        <begin position="326"/>
        <end position="599"/>
    </location>
</feature>
<dbReference type="RefSeq" id="WP_377599269.1">
    <property type="nucleotide sequence ID" value="NZ_JBHUME010000002.1"/>
</dbReference>
<keyword evidence="12" id="KW-0175">Coiled coil</keyword>
<dbReference type="Gene3D" id="1.10.10.160">
    <property type="match status" value="1"/>
</dbReference>
<evidence type="ECO:0000256" key="8">
    <source>
        <dbReference type="ARBA" id="ARBA00034617"/>
    </source>
</evidence>
<evidence type="ECO:0000259" key="14">
    <source>
        <dbReference type="PROSITE" id="PS51217"/>
    </source>
</evidence>
<proteinExistence type="inferred from homology"/>
<keyword evidence="16" id="KW-1185">Reference proteome</keyword>
<evidence type="ECO:0000313" key="15">
    <source>
        <dbReference type="EMBL" id="MFD2611017.1"/>
    </source>
</evidence>
<gene>
    <name evidence="15" type="ORF">ACFSUF_01110</name>
</gene>
<keyword evidence="4 11" id="KW-0347">Helicase</keyword>
<evidence type="ECO:0000256" key="6">
    <source>
        <dbReference type="ARBA" id="ARBA00023125"/>
    </source>
</evidence>
<dbReference type="EMBL" id="JBHUME010000002">
    <property type="protein sequence ID" value="MFD2611017.1"/>
    <property type="molecule type" value="Genomic_DNA"/>
</dbReference>
<dbReference type="InterPro" id="IPR013986">
    <property type="entry name" value="DExx_box_DNA_helicase_dom_sf"/>
</dbReference>
<keyword evidence="7" id="KW-0413">Isomerase</keyword>
<evidence type="ECO:0000256" key="7">
    <source>
        <dbReference type="ARBA" id="ARBA00023235"/>
    </source>
</evidence>
<name>A0ABW5P9U7_9BACL</name>
<evidence type="ECO:0000313" key="16">
    <source>
        <dbReference type="Proteomes" id="UP001597541"/>
    </source>
</evidence>
<evidence type="ECO:0000256" key="4">
    <source>
        <dbReference type="ARBA" id="ARBA00022806"/>
    </source>
</evidence>